<dbReference type="AlphaFoldDB" id="A0A512B6I0"/>
<dbReference type="InterPro" id="IPR036520">
    <property type="entry name" value="UPF0759_sf"/>
</dbReference>
<sequence>MAKWWIGCSGFHYKHWKDIFYPEKLAQSKWFDYYNNRFKTLELNVTFYRFPRLPYLENWYHKSPDAFTFSIKAPRAITHYRKFVKAEKYLEDFYGTVREGLKEKVGCVLFQMPEVISYKQQKLEQIIQNLDPTFTNVLEFRNATWWNQEVYNTLANHNITFCGMSHPSLPDEVVQNTSTLYHRFHGVPHLYKSKYALSTLKKISDEIENNSAIKEAFIYFNNDIDGSALTNAFQMESYIERLQKKRSKLK</sequence>
<protein>
    <recommendedName>
        <fullName evidence="3">Histidine kinase</fullName>
    </recommendedName>
</protein>
<dbReference type="Proteomes" id="UP000321513">
    <property type="component" value="Unassembled WGS sequence"/>
</dbReference>
<evidence type="ECO:0008006" key="3">
    <source>
        <dbReference type="Google" id="ProtNLM"/>
    </source>
</evidence>
<dbReference type="EMBL" id="BJYT01000001">
    <property type="protein sequence ID" value="GEO07572.1"/>
    <property type="molecule type" value="Genomic_DNA"/>
</dbReference>
<gene>
    <name evidence="1" type="ORF">SAE01_00680</name>
</gene>
<dbReference type="PANTHER" id="PTHR30348:SF4">
    <property type="entry name" value="DUF72 DOMAIN-CONTAINING PROTEIN"/>
    <property type="match status" value="1"/>
</dbReference>
<name>A0A512B6I0_9BACT</name>
<evidence type="ECO:0000313" key="1">
    <source>
        <dbReference type="EMBL" id="GEO07572.1"/>
    </source>
</evidence>
<dbReference type="Pfam" id="PF01904">
    <property type="entry name" value="DUF72"/>
    <property type="match status" value="1"/>
</dbReference>
<organism evidence="1 2">
    <name type="scientific">Segetibacter aerophilus</name>
    <dbReference type="NCBI Taxonomy" id="670293"/>
    <lineage>
        <taxon>Bacteria</taxon>
        <taxon>Pseudomonadati</taxon>
        <taxon>Bacteroidota</taxon>
        <taxon>Chitinophagia</taxon>
        <taxon>Chitinophagales</taxon>
        <taxon>Chitinophagaceae</taxon>
        <taxon>Segetibacter</taxon>
    </lineage>
</organism>
<reference evidence="1 2" key="1">
    <citation type="submission" date="2019-07" db="EMBL/GenBank/DDBJ databases">
        <title>Whole genome shotgun sequence of Segetibacter aerophilus NBRC 106135.</title>
        <authorList>
            <person name="Hosoyama A."/>
            <person name="Uohara A."/>
            <person name="Ohji S."/>
            <person name="Ichikawa N."/>
        </authorList>
    </citation>
    <scope>NUCLEOTIDE SEQUENCE [LARGE SCALE GENOMIC DNA]</scope>
    <source>
        <strain evidence="1 2">NBRC 106135</strain>
    </source>
</reference>
<comment type="caution">
    <text evidence="1">The sequence shown here is derived from an EMBL/GenBank/DDBJ whole genome shotgun (WGS) entry which is preliminary data.</text>
</comment>
<dbReference type="SUPFAM" id="SSF117396">
    <property type="entry name" value="TM1631-like"/>
    <property type="match status" value="1"/>
</dbReference>
<keyword evidence="2" id="KW-1185">Reference proteome</keyword>
<accession>A0A512B6I0</accession>
<dbReference type="RefSeq" id="WP_147201541.1">
    <property type="nucleotide sequence ID" value="NZ_BJYT01000001.1"/>
</dbReference>
<dbReference type="InterPro" id="IPR002763">
    <property type="entry name" value="DUF72"/>
</dbReference>
<dbReference type="PANTHER" id="PTHR30348">
    <property type="entry name" value="UNCHARACTERIZED PROTEIN YECE"/>
    <property type="match status" value="1"/>
</dbReference>
<dbReference type="Gene3D" id="3.20.20.410">
    <property type="entry name" value="Protein of unknown function UPF0759"/>
    <property type="match status" value="1"/>
</dbReference>
<dbReference type="OrthoDB" id="9780310at2"/>
<evidence type="ECO:0000313" key="2">
    <source>
        <dbReference type="Proteomes" id="UP000321513"/>
    </source>
</evidence>
<proteinExistence type="predicted"/>